<name>A0A0H5G272_YEREN</name>
<dbReference type="AlphaFoldDB" id="A0A0H5G272"/>
<evidence type="ECO:0000313" key="1">
    <source>
        <dbReference type="EMBL" id="CFQ57508.1"/>
    </source>
</evidence>
<protein>
    <submittedName>
        <fullName evidence="1">Uncharacterized protein</fullName>
    </submittedName>
</protein>
<dbReference type="RefSeq" id="WP_038892526.1">
    <property type="nucleotide sequence ID" value="NZ_CGBR01000005.1"/>
</dbReference>
<dbReference type="Proteomes" id="UP000048841">
    <property type="component" value="Unassembled WGS sequence"/>
</dbReference>
<accession>A0A0H5G272</accession>
<organism evidence="1 2">
    <name type="scientific">Yersinia enterocolitica</name>
    <dbReference type="NCBI Taxonomy" id="630"/>
    <lineage>
        <taxon>Bacteria</taxon>
        <taxon>Pseudomonadati</taxon>
        <taxon>Pseudomonadota</taxon>
        <taxon>Gammaproteobacteria</taxon>
        <taxon>Enterobacterales</taxon>
        <taxon>Yersiniaceae</taxon>
        <taxon>Yersinia</taxon>
    </lineage>
</organism>
<gene>
    <name evidence="1" type="ORF">ERS137941_01171</name>
</gene>
<reference evidence="1 2" key="1">
    <citation type="submission" date="2015-03" db="EMBL/GenBank/DDBJ databases">
        <authorList>
            <person name="Murphy D."/>
        </authorList>
    </citation>
    <scope>NUCLEOTIDE SEQUENCE [LARGE SCALE GENOMIC DNA]</scope>
    <source>
        <strain evidence="1 2">IP26249</strain>
    </source>
</reference>
<sequence length="65" mass="7492">MINPTKLVNALGWLQRRNVEIKHVNVSRSRPIVEVKAPDADLKRKAHNYHAISATTIQGCIIYWR</sequence>
<evidence type="ECO:0000313" key="2">
    <source>
        <dbReference type="Proteomes" id="UP000048841"/>
    </source>
</evidence>
<dbReference type="EMBL" id="CGBR01000005">
    <property type="protein sequence ID" value="CFQ57508.1"/>
    <property type="molecule type" value="Genomic_DNA"/>
</dbReference>
<proteinExistence type="predicted"/>